<feature type="domain" description="PepSY" evidence="1">
    <location>
        <begin position="375"/>
        <end position="431"/>
    </location>
</feature>
<gene>
    <name evidence="4" type="primary">ypeB</name>
    <name evidence="4" type="ORF">MUN89_11980</name>
</gene>
<feature type="domain" description="Sporulation protein YpeB N-terminal" evidence="3">
    <location>
        <begin position="28"/>
        <end position="162"/>
    </location>
</feature>
<evidence type="ECO:0000259" key="2">
    <source>
        <dbReference type="Pfam" id="PF14620"/>
    </source>
</evidence>
<reference evidence="4 5" key="1">
    <citation type="submission" date="2022-04" db="EMBL/GenBank/DDBJ databases">
        <title>Halobacillus sp. isolated from saltern.</title>
        <authorList>
            <person name="Won M."/>
            <person name="Lee C.-M."/>
            <person name="Woen H.-Y."/>
            <person name="Kwon S.-W."/>
        </authorList>
    </citation>
    <scope>NUCLEOTIDE SEQUENCE [LARGE SCALE GENOMIC DNA]</scope>
    <source>
        <strain evidence="4 5">SSBR10-3</strain>
    </source>
</reference>
<organism evidence="4 5">
    <name type="scientific">Halobacillus salinarum</name>
    <dbReference type="NCBI Taxonomy" id="2932257"/>
    <lineage>
        <taxon>Bacteria</taxon>
        <taxon>Bacillati</taxon>
        <taxon>Bacillota</taxon>
        <taxon>Bacilli</taxon>
        <taxon>Bacillales</taxon>
        <taxon>Bacillaceae</taxon>
        <taxon>Halobacillus</taxon>
    </lineage>
</organism>
<dbReference type="Pfam" id="PF20769">
    <property type="entry name" value="YPEB_N"/>
    <property type="match status" value="1"/>
</dbReference>
<dbReference type="InterPro" id="IPR014239">
    <property type="entry name" value="YpeB_PepSY1-2"/>
</dbReference>
<dbReference type="Pfam" id="PF03413">
    <property type="entry name" value="PepSY"/>
    <property type="match status" value="1"/>
</dbReference>
<evidence type="ECO:0000313" key="5">
    <source>
        <dbReference type="Proteomes" id="UP000831787"/>
    </source>
</evidence>
<dbReference type="InterPro" id="IPR025711">
    <property type="entry name" value="PepSY"/>
</dbReference>
<dbReference type="Proteomes" id="UP000831787">
    <property type="component" value="Chromosome"/>
</dbReference>
<dbReference type="NCBIfam" id="TIGR02889">
    <property type="entry name" value="spore_YpeB"/>
    <property type="match status" value="1"/>
</dbReference>
<dbReference type="Pfam" id="PF14620">
    <property type="entry name" value="YPEB_PepSY1-2"/>
    <property type="match status" value="1"/>
</dbReference>
<keyword evidence="5" id="KW-1185">Reference proteome</keyword>
<sequence>MLRIISIVVLSLTTIGAGIWGYKEHQDKNAILVQSENNYQRAFHELTYYVDVLNDKIGTTLAMNSRKELSPQLAEIWRITSDANADVGQLPLSLMPFNKTEEFLSDIGDFAYRTAVRDLTKKPLSEKEVKALESLHKQSGEIKNELRKVQNVVLRDNLRWMDVELALATNNETGDNTIVDGFKTVEKSVDGFRQANIESGVSVAGTAQDFKNIKGKEISKQEAKSIAGKWLKDVKPKDLKITKSGKGADVQTYTASFQKNKINGYMDISVKGGHALTVMVNRPVKKAQVSLHEAYSKAKKYLEGLNVEDADFDLIESSQYERLGVFRFVYKKDGVRYYPDAIEVKVALDNGDLLGMTTLDYFSHHYDRDIKKANVSEEEAKSNVNPNLKIQEKHMAVIENDLNEQVLCYEFLATKGNETYRIFINAWNGEEEQVETLKGTEVKFNNI</sequence>
<evidence type="ECO:0000259" key="3">
    <source>
        <dbReference type="Pfam" id="PF20769"/>
    </source>
</evidence>
<evidence type="ECO:0000313" key="4">
    <source>
        <dbReference type="EMBL" id="UOQ42689.1"/>
    </source>
</evidence>
<accession>A0ABY4EGE5</accession>
<feature type="domain" description="Sporulation protein YpeB PepSY1 and PepSY2" evidence="2">
    <location>
        <begin position="180"/>
        <end position="370"/>
    </location>
</feature>
<dbReference type="EMBL" id="CP095073">
    <property type="protein sequence ID" value="UOQ42689.1"/>
    <property type="molecule type" value="Genomic_DNA"/>
</dbReference>
<dbReference type="RefSeq" id="WP_244708005.1">
    <property type="nucleotide sequence ID" value="NZ_CP095073.1"/>
</dbReference>
<dbReference type="InterPro" id="IPR048402">
    <property type="entry name" value="YpeB_N"/>
</dbReference>
<evidence type="ECO:0000259" key="1">
    <source>
        <dbReference type="Pfam" id="PF03413"/>
    </source>
</evidence>
<proteinExistence type="predicted"/>
<name>A0ABY4EGE5_9BACI</name>
<protein>
    <submittedName>
        <fullName evidence="4">Germination protein YpeB</fullName>
    </submittedName>
</protein>